<proteinExistence type="predicted"/>
<dbReference type="PANTHER" id="PTHR22900">
    <property type="entry name" value="PROTEIN CBG14245-RELATED"/>
    <property type="match status" value="1"/>
</dbReference>
<dbReference type="Pfam" id="PF03567">
    <property type="entry name" value="Sulfotransfer_2"/>
    <property type="match status" value="1"/>
</dbReference>
<dbReference type="AlphaFoldDB" id="A0A8S1H533"/>
<dbReference type="InterPro" id="IPR007669">
    <property type="entry name" value="Chst-1-like"/>
</dbReference>
<gene>
    <name evidence="2" type="ORF">CAUJ_LOCUS7315</name>
</gene>
<dbReference type="PANTHER" id="PTHR22900:SF5">
    <property type="entry name" value="PROTEIN CBG14245"/>
    <property type="match status" value="1"/>
</dbReference>
<feature type="signal peptide" evidence="1">
    <location>
        <begin position="1"/>
        <end position="22"/>
    </location>
</feature>
<keyword evidence="1" id="KW-0732">Signal</keyword>
<evidence type="ECO:0000313" key="3">
    <source>
        <dbReference type="Proteomes" id="UP000835052"/>
    </source>
</evidence>
<organism evidence="2 3">
    <name type="scientific">Caenorhabditis auriculariae</name>
    <dbReference type="NCBI Taxonomy" id="2777116"/>
    <lineage>
        <taxon>Eukaryota</taxon>
        <taxon>Metazoa</taxon>
        <taxon>Ecdysozoa</taxon>
        <taxon>Nematoda</taxon>
        <taxon>Chromadorea</taxon>
        <taxon>Rhabditida</taxon>
        <taxon>Rhabditina</taxon>
        <taxon>Rhabditomorpha</taxon>
        <taxon>Rhabditoidea</taxon>
        <taxon>Rhabditidae</taxon>
        <taxon>Peloderinae</taxon>
        <taxon>Caenorhabditis</taxon>
    </lineage>
</organism>
<dbReference type="GO" id="GO:0047756">
    <property type="term" value="F:chondroitin 4-sulfotransferase activity"/>
    <property type="evidence" value="ECO:0007669"/>
    <property type="project" value="InterPro"/>
</dbReference>
<dbReference type="GO" id="GO:0016020">
    <property type="term" value="C:membrane"/>
    <property type="evidence" value="ECO:0007669"/>
    <property type="project" value="InterPro"/>
</dbReference>
<dbReference type="GO" id="GO:1902884">
    <property type="term" value="P:positive regulation of response to oxidative stress"/>
    <property type="evidence" value="ECO:0007669"/>
    <property type="project" value="InterPro"/>
</dbReference>
<evidence type="ECO:0000256" key="1">
    <source>
        <dbReference type="SAM" id="SignalP"/>
    </source>
</evidence>
<sequence length="176" mass="19680">MTINTFLGKLTHLLIFNAFVQASKNRFHFLEGSKLDKARIVNPFVDYDQHFQTADLYNLAICQIPGSMSTTNAGVFCYLHAAKRFLANNQSINSHGGSMCEKENFVRGIDSLGDKSLLALVRDPLERFVSAYVDKCIRKVCPSLLTHTFKLLVVKEPCVMDARKTLTVLSSASIFV</sequence>
<dbReference type="InterPro" id="IPR005331">
    <property type="entry name" value="Sulfotransferase"/>
</dbReference>
<name>A0A8S1H533_9PELO</name>
<keyword evidence="3" id="KW-1185">Reference proteome</keyword>
<feature type="chain" id="PRO_5035877162" description="Sulfotransferase domain-containing protein" evidence="1">
    <location>
        <begin position="23"/>
        <end position="176"/>
    </location>
</feature>
<dbReference type="Proteomes" id="UP000835052">
    <property type="component" value="Unassembled WGS sequence"/>
</dbReference>
<dbReference type="GO" id="GO:0050650">
    <property type="term" value="P:chondroitin sulfate proteoglycan biosynthetic process"/>
    <property type="evidence" value="ECO:0007669"/>
    <property type="project" value="InterPro"/>
</dbReference>
<reference evidence="2" key="1">
    <citation type="submission" date="2020-10" db="EMBL/GenBank/DDBJ databases">
        <authorList>
            <person name="Kikuchi T."/>
        </authorList>
    </citation>
    <scope>NUCLEOTIDE SEQUENCE</scope>
    <source>
        <strain evidence="2">NKZ352</strain>
    </source>
</reference>
<dbReference type="EMBL" id="CAJGYM010000020">
    <property type="protein sequence ID" value="CAD6191396.1"/>
    <property type="molecule type" value="Genomic_DNA"/>
</dbReference>
<evidence type="ECO:0008006" key="4">
    <source>
        <dbReference type="Google" id="ProtNLM"/>
    </source>
</evidence>
<accession>A0A8S1H533</accession>
<dbReference type="OrthoDB" id="408912at2759"/>
<comment type="caution">
    <text evidence="2">The sequence shown here is derived from an EMBL/GenBank/DDBJ whole genome shotgun (WGS) entry which is preliminary data.</text>
</comment>
<protein>
    <recommendedName>
        <fullName evidence="4">Sulfotransferase domain-containing protein</fullName>
    </recommendedName>
</protein>
<evidence type="ECO:0000313" key="2">
    <source>
        <dbReference type="EMBL" id="CAD6191396.1"/>
    </source>
</evidence>